<gene>
    <name evidence="2" type="ORF">BDD43_4272</name>
</gene>
<feature type="domain" description="MoxR-vWA-beta-propeller ternary system" evidence="1">
    <location>
        <begin position="6"/>
        <end position="229"/>
    </location>
</feature>
<proteinExistence type="predicted"/>
<comment type="caution">
    <text evidence="2">The sequence shown here is derived from an EMBL/GenBank/DDBJ whole genome shotgun (WGS) entry which is preliminary data.</text>
</comment>
<keyword evidence="3" id="KW-1185">Reference proteome</keyword>
<dbReference type="Proteomes" id="UP000268007">
    <property type="component" value="Unassembled WGS sequence"/>
</dbReference>
<dbReference type="Pfam" id="PF19918">
    <property type="entry name" value="bpX2"/>
    <property type="match status" value="1"/>
</dbReference>
<dbReference type="AlphaFoldDB" id="A0A495J5P9"/>
<evidence type="ECO:0000259" key="1">
    <source>
        <dbReference type="Pfam" id="PF19918"/>
    </source>
</evidence>
<sequence>MEKIVVLEDKYADTLGNLRGITGLKAAAEGDLIWLRGIDAVNTDKRVLSLPVLNTYLLDTNGLLFPSGGQTPVAKLPVLDWQVLKTFLPVQLPVSALPGKVFLHVDVRLARSERTREAFALLTDLSTWKAYAETAPETRLRALRFAVSAQAEVLVLGKPLPQLPGRTFWADDRLLIPTGYDLDPPVLATMLKADLFQAEDNLALFTPDNTWQAIPLSAFQAARRSAVRLTQLDHD</sequence>
<dbReference type="InterPro" id="IPR045552">
    <property type="entry name" value="bpX2"/>
</dbReference>
<dbReference type="OrthoDB" id="674746at2"/>
<protein>
    <recommendedName>
        <fullName evidence="1">MoxR-vWA-beta-propeller ternary system domain-containing protein</fullName>
    </recommendedName>
</protein>
<dbReference type="EMBL" id="RBKU01000001">
    <property type="protein sequence ID" value="RKR84051.1"/>
    <property type="molecule type" value="Genomic_DNA"/>
</dbReference>
<organism evidence="2 3">
    <name type="scientific">Mucilaginibacter gracilis</name>
    <dbReference type="NCBI Taxonomy" id="423350"/>
    <lineage>
        <taxon>Bacteria</taxon>
        <taxon>Pseudomonadati</taxon>
        <taxon>Bacteroidota</taxon>
        <taxon>Sphingobacteriia</taxon>
        <taxon>Sphingobacteriales</taxon>
        <taxon>Sphingobacteriaceae</taxon>
        <taxon>Mucilaginibacter</taxon>
    </lineage>
</organism>
<evidence type="ECO:0000313" key="2">
    <source>
        <dbReference type="EMBL" id="RKR84051.1"/>
    </source>
</evidence>
<evidence type="ECO:0000313" key="3">
    <source>
        <dbReference type="Proteomes" id="UP000268007"/>
    </source>
</evidence>
<name>A0A495J5P9_9SPHI</name>
<accession>A0A495J5P9</accession>
<dbReference type="RefSeq" id="WP_121199477.1">
    <property type="nucleotide sequence ID" value="NZ_RBKU01000001.1"/>
</dbReference>
<reference evidence="2 3" key="1">
    <citation type="submission" date="2018-10" db="EMBL/GenBank/DDBJ databases">
        <title>Genomic Encyclopedia of Archaeal and Bacterial Type Strains, Phase II (KMG-II): from individual species to whole genera.</title>
        <authorList>
            <person name="Goeker M."/>
        </authorList>
    </citation>
    <scope>NUCLEOTIDE SEQUENCE [LARGE SCALE GENOMIC DNA]</scope>
    <source>
        <strain evidence="2 3">DSM 18602</strain>
    </source>
</reference>